<dbReference type="RefSeq" id="YP_009597405.1">
    <property type="nucleotide sequence ID" value="NC_041899.1"/>
</dbReference>
<reference evidence="1" key="1">
    <citation type="submission" date="2017-01" db="EMBL/GenBank/DDBJ databases">
        <title>Complete Genome Sequence of two Novel Multi-drug resistant Klebsiella pneumoniae Phage vB_Kpn_IME260.</title>
        <authorList>
            <person name="Xing S."/>
            <person name="Pan X."/>
            <person name="Sun Q."/>
            <person name="Pei G."/>
            <person name="Mi Z."/>
            <person name="An X."/>
            <person name="Tong Y."/>
        </authorList>
    </citation>
    <scope>NUCLEOTIDE SEQUENCE [LARGE SCALE GENOMIC DNA]</scope>
</reference>
<keyword evidence="2" id="KW-1185">Reference proteome</keyword>
<dbReference type="Pfam" id="PF23804">
    <property type="entry name" value="DUF7179"/>
    <property type="match status" value="1"/>
</dbReference>
<organism evidence="1 2">
    <name type="scientific">Klebsiella phage vB_Kpn_IME260</name>
    <dbReference type="NCBI Taxonomy" id="1912318"/>
    <lineage>
        <taxon>Viruses</taxon>
        <taxon>Duplodnaviria</taxon>
        <taxon>Heunggongvirae</taxon>
        <taxon>Uroviricota</taxon>
        <taxon>Caudoviricetes</taxon>
        <taxon>Demerecviridae</taxon>
        <taxon>Sugarlandvirus</taxon>
        <taxon>Sugarlandvirus IME260</taxon>
    </lineage>
</organism>
<proteinExistence type="predicted"/>
<evidence type="ECO:0000313" key="2">
    <source>
        <dbReference type="Proteomes" id="UP000225617"/>
    </source>
</evidence>
<accession>A0A1L6Z4Z2</accession>
<sequence>MAKNTISYTTGKTADEQANTLTKDEMVAVLVILLDMDGFEGQIAKLSLPALRALYEGTNKNAAAYNLAKNEARWAKEHQQVAERRAESFERDLKREKAKKK</sequence>
<dbReference type="KEGG" id="vg:40073036"/>
<dbReference type="GeneID" id="40073036"/>
<dbReference type="Proteomes" id="UP000225617">
    <property type="component" value="Segment"/>
</dbReference>
<name>A0A1L6Z4Z2_9CAUD</name>
<protein>
    <submittedName>
        <fullName evidence="1">Uncharacterized protein</fullName>
    </submittedName>
</protein>
<dbReference type="EMBL" id="KX845404">
    <property type="protein sequence ID" value="APT41072.1"/>
    <property type="molecule type" value="Genomic_DNA"/>
</dbReference>
<evidence type="ECO:0000313" key="1">
    <source>
        <dbReference type="EMBL" id="APT41072.1"/>
    </source>
</evidence>
<dbReference type="InterPro" id="IPR055603">
    <property type="entry name" value="DUF7179"/>
</dbReference>
<dbReference type="OrthoDB" id="20765at10239"/>